<organism evidence="1">
    <name type="scientific">marine metagenome</name>
    <dbReference type="NCBI Taxonomy" id="408172"/>
    <lineage>
        <taxon>unclassified sequences</taxon>
        <taxon>metagenomes</taxon>
        <taxon>ecological metagenomes</taxon>
    </lineage>
</organism>
<accession>A0A382TGH4</accession>
<sequence length="34" mass="3951">MLLLQNVERGSREMTKKKRQSLLQYGIDGAIIEM</sequence>
<protein>
    <submittedName>
        <fullName evidence="1">Uncharacterized protein</fullName>
    </submittedName>
</protein>
<gene>
    <name evidence="1" type="ORF">METZ01_LOCUS373375</name>
</gene>
<name>A0A382TGH4_9ZZZZ</name>
<reference evidence="1" key="1">
    <citation type="submission" date="2018-05" db="EMBL/GenBank/DDBJ databases">
        <authorList>
            <person name="Lanie J.A."/>
            <person name="Ng W.-L."/>
            <person name="Kazmierczak K.M."/>
            <person name="Andrzejewski T.M."/>
            <person name="Davidsen T.M."/>
            <person name="Wayne K.J."/>
            <person name="Tettelin H."/>
            <person name="Glass J.I."/>
            <person name="Rusch D."/>
            <person name="Podicherti R."/>
            <person name="Tsui H.-C.T."/>
            <person name="Winkler M.E."/>
        </authorList>
    </citation>
    <scope>NUCLEOTIDE SEQUENCE</scope>
</reference>
<dbReference type="EMBL" id="UINC01136020">
    <property type="protein sequence ID" value="SVD20521.1"/>
    <property type="molecule type" value="Genomic_DNA"/>
</dbReference>
<dbReference type="AlphaFoldDB" id="A0A382TGH4"/>
<proteinExistence type="predicted"/>
<evidence type="ECO:0000313" key="1">
    <source>
        <dbReference type="EMBL" id="SVD20521.1"/>
    </source>
</evidence>